<evidence type="ECO:0000313" key="2">
    <source>
        <dbReference type="Proteomes" id="UP000069940"/>
    </source>
</evidence>
<dbReference type="GeneID" id="134292003"/>
<dbReference type="EnsemblMetazoa" id="AALFPA23_022371.R33232">
    <property type="protein sequence ID" value="AALFPA23_022371.P33232"/>
    <property type="gene ID" value="AALFPA23_022371"/>
</dbReference>
<dbReference type="RefSeq" id="XP_062716589.1">
    <property type="nucleotide sequence ID" value="XM_062860605.1"/>
</dbReference>
<organism evidence="1 2">
    <name type="scientific">Aedes albopictus</name>
    <name type="common">Asian tiger mosquito</name>
    <name type="synonym">Stegomyia albopicta</name>
    <dbReference type="NCBI Taxonomy" id="7160"/>
    <lineage>
        <taxon>Eukaryota</taxon>
        <taxon>Metazoa</taxon>
        <taxon>Ecdysozoa</taxon>
        <taxon>Arthropoda</taxon>
        <taxon>Hexapoda</taxon>
        <taxon>Insecta</taxon>
        <taxon>Pterygota</taxon>
        <taxon>Neoptera</taxon>
        <taxon>Endopterygota</taxon>
        <taxon>Diptera</taxon>
        <taxon>Nematocera</taxon>
        <taxon>Culicoidea</taxon>
        <taxon>Culicidae</taxon>
        <taxon>Culicinae</taxon>
        <taxon>Aedini</taxon>
        <taxon>Aedes</taxon>
        <taxon>Stegomyia</taxon>
    </lineage>
</organism>
<proteinExistence type="predicted"/>
<dbReference type="PANTHER" id="PTHR46954">
    <property type="entry name" value="C2H2-TYPE DOMAIN-CONTAINING PROTEIN"/>
    <property type="match status" value="1"/>
</dbReference>
<dbReference type="PANTHER" id="PTHR46954:SF1">
    <property type="entry name" value="C2H2-TYPE DOMAIN-CONTAINING PROTEIN"/>
    <property type="match status" value="1"/>
</dbReference>
<name>A0ABM1ZWZ5_AEDAL</name>
<accession>A0ABM1ZWZ5</accession>
<reference evidence="1" key="2">
    <citation type="submission" date="2025-05" db="UniProtKB">
        <authorList>
            <consortium name="EnsemblMetazoa"/>
        </authorList>
    </citation>
    <scope>IDENTIFICATION</scope>
    <source>
        <strain evidence="1">Foshan</strain>
    </source>
</reference>
<sequence>MLDKMCETTPGLAKKLKFRKDVGRPAVETDQPQFIKTLLDIARHGASADDRRRFEFTFIYALEVCHNVFFFFFRFETLRTVKTLDELTEGLRNAGFEVCRTSVYYRLLPRNSNTTDGKRHVRAVPVKLMKPGKDLHRTHEDGFFCTASMNALDELAALLGPTEVAKLSVDDKARVPLGMAAATSQSPLLMHMQYRVRLPDHDWAVADRHKLIPSVYAGVMIQENSFGDTAGVTYSRPTHVAIRSGKHSKSTAYSHARDLDHLFELPDFDSILNTPNGDPKPVLFLSVDGVLMRTRVFRKILKSRFTIS</sequence>
<evidence type="ECO:0000313" key="1">
    <source>
        <dbReference type="EnsemblMetazoa" id="AALFPA23_022371.P33232"/>
    </source>
</evidence>
<keyword evidence="2" id="KW-1185">Reference proteome</keyword>
<protein>
    <submittedName>
        <fullName evidence="1">Uncharacterized protein</fullName>
    </submittedName>
</protein>
<dbReference type="Proteomes" id="UP000069940">
    <property type="component" value="Unassembled WGS sequence"/>
</dbReference>
<reference evidence="2" key="1">
    <citation type="journal article" date="2015" name="Proc. Natl. Acad. Sci. U.S.A.">
        <title>Genome sequence of the Asian Tiger mosquito, Aedes albopictus, reveals insights into its biology, genetics, and evolution.</title>
        <authorList>
            <person name="Chen X.G."/>
            <person name="Jiang X."/>
            <person name="Gu J."/>
            <person name="Xu M."/>
            <person name="Wu Y."/>
            <person name="Deng Y."/>
            <person name="Zhang C."/>
            <person name="Bonizzoni M."/>
            <person name="Dermauw W."/>
            <person name="Vontas J."/>
            <person name="Armbruster P."/>
            <person name="Huang X."/>
            <person name="Yang Y."/>
            <person name="Zhang H."/>
            <person name="He W."/>
            <person name="Peng H."/>
            <person name="Liu Y."/>
            <person name="Wu K."/>
            <person name="Chen J."/>
            <person name="Lirakis M."/>
            <person name="Topalis P."/>
            <person name="Van Leeuwen T."/>
            <person name="Hall A.B."/>
            <person name="Jiang X."/>
            <person name="Thorpe C."/>
            <person name="Mueller R.L."/>
            <person name="Sun C."/>
            <person name="Waterhouse R.M."/>
            <person name="Yan G."/>
            <person name="Tu Z.J."/>
            <person name="Fang X."/>
            <person name="James A.A."/>
        </authorList>
    </citation>
    <scope>NUCLEOTIDE SEQUENCE [LARGE SCALE GENOMIC DNA]</scope>
    <source>
        <strain evidence="2">Foshan</strain>
    </source>
</reference>